<sequence>MGMAADDPDPFSDPAVVGSTAAVAGATTTEHEPNTVQAASQQQKQPFYKKPVFILTTIVVALLGIVLLFVLLYPLVHGIAQASTRILNVASVGITSIVIRNPQNGSFDLSISGVITHTGHINAKLTFNNPVDVYWVTGSHEYKNETEIKLGTMTLAPLYSRKARVILNQHSTFAIVDETAMGAFTQAMITSERFTWRLKSGSICVRGCVSPTLMCCTLGESVTVNALKFPVVNGINSFNNRVVLTAFHLPSDNPAGGIDFQAYQTLTNPSAFDIQLGTVVFDLYAQDVFLGQGTGQNVGIAAEGPTSIELDGVLVPHIGDSHALNVLGQVFSGYISGDSVPVLAKGVSTRQSNGDYISWLSSGISALSIHVPLKSPTPIAPIQSIDIGYLNLTFTPETSWAPATASNDIIAELSIPFGFSLSVSHIQNTFNISQNGSAIAGLSTPDGAATSDIVVHNSTETGGPVNITLNDTPLVVPPGADGLFSQFIIQLVGHAHAIANLSLGVLTLDPIKCEGADLFLTLNTKPTLIQSVDVLGGTTDYISLGIVVEIWNPSSINLNAGDLDLALYMKGGMIGTALLPNLSLPMGTNTLAAMAKFTPNDTPQGVQTLNQFVGQQNTDLTISGYNGSTQVISLQRAFEGLTTHTTLPGLNTSLLDSAKLTVLPTTGYADNISHVTVDLKNPFTTDLSITSINSSVTAYGIPLGTIEQSVTFPAKGKAKTTSPQLDFTINLNPPSIFTVVRALAIDANLGTTQFDGIVALGGYQYLPLSIPPPQRSQGPADISLTSSVTIGQYSTTLTYSQKQVSVQTDSTLNYLLPVLAQPIVQKIVDGAVLSLNTVLITNPAEQSFSVQLNGVITSAGPFDAVINFPSGLVVVWNGAPIGTITMPNVSVVGDVGATLNSNSAFQVADITHLTDFTKALLTQQSFNWTISAPDLDVSALGISIPNISFSKSVSLKGMNGLQNGVIVESFDLPANDPAGGVHLTLNTVVTNPSQVGIALSSIGFHNYYETTYIGPVLSANPFVLAPASTIGLPLVGRLIPQTTPQGLADLGSIFTNYVHGIFSNLTVNGDTAGGTSGPSIGVKLPAPSNLKVINSITIEDLSLAFTRGTAWDPPAGSNTTVAAFQLPFAFPIDITALQPLMRIAYQGQYIAQLPFPTLSTTTDVATRIIDLSFKSIPFNVYGDKHANFAQFLADTTMAKTETFQLIGSANATASTAIGSIVIQDIAFSVDTSLAGLQGLNAQPTNVSQLDVAHGYKDYLLITVKTALYNPSNITISTGDVTFALELQGQHLGVAIIPNAVIIPGVGSYDTQVHFQPRGAAVPVGRTLLENYISGIDTITSIAGTSSTTPIASLQKALAAISLSTTIPSMHANLIQSTTIVFPDNIAHTKIAQFTFVLANPFTAAINIHKIVANATYQNRLSIATIDVTPASAIHADGHTNITSQSLNLNFNTDPLTIIFLLASQSALNGVNIGPLPELFQLVIDDPTFKTTIVATKPTSGPSCVSGQQFDVDSAILKSLVGLKVDLAVSSDLDLDSYATSLSFSQRNVTANTDSSALNLIMAVAPPIVQKLVNGAKISFTEANITYAMLRTPVLSLSLQGSVLNTGPLDALITFPDPININWNGQDIGTIVLPPICAAANIGVPNYKSSATLTITNQARFTSFATYILHNSNFTWTISSPTVRVEALNIIFDKVVLTQQVSFAAFNNLPGVTISNFNLPGDDPSGGITISTDALIPSASNLGIELGNVAFTAAFEGTTIGPLSASGLVLAPQAVISAHLSGRIIPQTGNNLLHLGDLFTTFLKGLNQTLEVRGNSVYGAQSTPVTWLTAAFQTLQLQVILPGHIYQIIESIDLRDLELVLTDTSHTFSPLTSSKDTVAVFRNPFGFSLQPIDSAENIILGTENLDIATLNIPSQPVNGGVSTGNPANLFFTFHNIPLVSVNDAAFEALFAAITDTIGIAPVLRGTVDIVARTPVGDVPIADVPFNVTTTIAGINRFNGQTTISNLSITGSGSNGAYITAPLTATLNNPSNISLLTDTVALPTIFNGVELGHAVLSPFNLIPGTHDYPAEFHYAPANANDTVAQSFITQYISSSGDMPVTVQGDASSSPYASLQPAFRSIKGIGKQLVAHANVYITLATLLTNTITVDFDINNPLDAELDISFIQNDSGVNGEIYAHFDQGFTALRVAPHGSTNSGPIPNVVLTQGALATLAIVPLGYLDIFNAITVNVEQYQLPWLHYEQPHVPVS</sequence>
<dbReference type="SUPFAM" id="SSF117070">
    <property type="entry name" value="LEA14-like"/>
    <property type="match status" value="1"/>
</dbReference>
<dbReference type="Proteomes" id="UP000886523">
    <property type="component" value="Unassembled WGS sequence"/>
</dbReference>
<dbReference type="InterPro" id="IPR046368">
    <property type="entry name" value="Tag1"/>
</dbReference>
<proteinExistence type="predicted"/>
<comment type="caution">
    <text evidence="2">The sequence shown here is derived from an EMBL/GenBank/DDBJ whole genome shotgun (WGS) entry which is preliminary data.</text>
</comment>
<keyword evidence="1" id="KW-1133">Transmembrane helix</keyword>
<keyword evidence="1" id="KW-0472">Membrane</keyword>
<dbReference type="Pfam" id="PF12505">
    <property type="entry name" value="DUF3712"/>
    <property type="match status" value="5"/>
</dbReference>
<keyword evidence="3" id="KW-1185">Reference proteome</keyword>
<evidence type="ECO:0000313" key="2">
    <source>
        <dbReference type="EMBL" id="KAF9514986.1"/>
    </source>
</evidence>
<dbReference type="OrthoDB" id="10039566at2759"/>
<dbReference type="InterPro" id="IPR022185">
    <property type="entry name" value="DUF3712"/>
</dbReference>
<keyword evidence="1" id="KW-0812">Transmembrane</keyword>
<protein>
    <submittedName>
        <fullName evidence="2">Uncharacterized protein</fullName>
    </submittedName>
</protein>
<name>A0A9P6DU54_9AGAM</name>
<dbReference type="GO" id="GO:0000329">
    <property type="term" value="C:fungal-type vacuole membrane"/>
    <property type="evidence" value="ECO:0007669"/>
    <property type="project" value="InterPro"/>
</dbReference>
<dbReference type="EMBL" id="MU128954">
    <property type="protein sequence ID" value="KAF9514986.1"/>
    <property type="molecule type" value="Genomic_DNA"/>
</dbReference>
<evidence type="ECO:0000256" key="1">
    <source>
        <dbReference type="SAM" id="Phobius"/>
    </source>
</evidence>
<organism evidence="2 3">
    <name type="scientific">Hydnum rufescens UP504</name>
    <dbReference type="NCBI Taxonomy" id="1448309"/>
    <lineage>
        <taxon>Eukaryota</taxon>
        <taxon>Fungi</taxon>
        <taxon>Dikarya</taxon>
        <taxon>Basidiomycota</taxon>
        <taxon>Agaricomycotina</taxon>
        <taxon>Agaricomycetes</taxon>
        <taxon>Cantharellales</taxon>
        <taxon>Hydnaceae</taxon>
        <taxon>Hydnum</taxon>
    </lineage>
</organism>
<dbReference type="PANTHER" id="PTHR35895">
    <property type="entry name" value="CHROMOSOME 16, WHOLE GENOME SHOTGUN SEQUENCE"/>
    <property type="match status" value="1"/>
</dbReference>
<reference evidence="2" key="1">
    <citation type="journal article" date="2020" name="Nat. Commun.">
        <title>Large-scale genome sequencing of mycorrhizal fungi provides insights into the early evolution of symbiotic traits.</title>
        <authorList>
            <person name="Miyauchi S."/>
            <person name="Kiss E."/>
            <person name="Kuo A."/>
            <person name="Drula E."/>
            <person name="Kohler A."/>
            <person name="Sanchez-Garcia M."/>
            <person name="Morin E."/>
            <person name="Andreopoulos B."/>
            <person name="Barry K.W."/>
            <person name="Bonito G."/>
            <person name="Buee M."/>
            <person name="Carver A."/>
            <person name="Chen C."/>
            <person name="Cichocki N."/>
            <person name="Clum A."/>
            <person name="Culley D."/>
            <person name="Crous P.W."/>
            <person name="Fauchery L."/>
            <person name="Girlanda M."/>
            <person name="Hayes R.D."/>
            <person name="Keri Z."/>
            <person name="LaButti K."/>
            <person name="Lipzen A."/>
            <person name="Lombard V."/>
            <person name="Magnuson J."/>
            <person name="Maillard F."/>
            <person name="Murat C."/>
            <person name="Nolan M."/>
            <person name="Ohm R.A."/>
            <person name="Pangilinan J."/>
            <person name="Pereira M.F."/>
            <person name="Perotto S."/>
            <person name="Peter M."/>
            <person name="Pfister S."/>
            <person name="Riley R."/>
            <person name="Sitrit Y."/>
            <person name="Stielow J.B."/>
            <person name="Szollosi G."/>
            <person name="Zifcakova L."/>
            <person name="Stursova M."/>
            <person name="Spatafora J.W."/>
            <person name="Tedersoo L."/>
            <person name="Vaario L.M."/>
            <person name="Yamada A."/>
            <person name="Yan M."/>
            <person name="Wang P."/>
            <person name="Xu J."/>
            <person name="Bruns T."/>
            <person name="Baldrian P."/>
            <person name="Vilgalys R."/>
            <person name="Dunand C."/>
            <person name="Henrissat B."/>
            <person name="Grigoriev I.V."/>
            <person name="Hibbett D."/>
            <person name="Nagy L.G."/>
            <person name="Martin F.M."/>
        </authorList>
    </citation>
    <scope>NUCLEOTIDE SEQUENCE</scope>
    <source>
        <strain evidence="2">UP504</strain>
    </source>
</reference>
<gene>
    <name evidence="2" type="ORF">BS47DRAFT_1372134</name>
</gene>
<feature type="transmembrane region" description="Helical" evidence="1">
    <location>
        <begin position="52"/>
        <end position="76"/>
    </location>
</feature>
<accession>A0A9P6DU54</accession>
<dbReference type="PANTHER" id="PTHR35895:SF1">
    <property type="entry name" value="LIPID-BINDING SERUM GLYCOPROTEIN C-TERMINAL DOMAIN-CONTAINING PROTEIN"/>
    <property type="match status" value="1"/>
</dbReference>
<evidence type="ECO:0000313" key="3">
    <source>
        <dbReference type="Proteomes" id="UP000886523"/>
    </source>
</evidence>